<feature type="domain" description="6-phosphogluconate dehydrogenase C-terminal" evidence="5">
    <location>
        <begin position="169"/>
        <end position="297"/>
    </location>
</feature>
<dbReference type="PRINTS" id="PR00076">
    <property type="entry name" value="6PGDHDRGNASE"/>
</dbReference>
<dbReference type="EMBL" id="CP121196">
    <property type="protein sequence ID" value="XBH18777.1"/>
    <property type="molecule type" value="Genomic_DNA"/>
</dbReference>
<evidence type="ECO:0000313" key="6">
    <source>
        <dbReference type="EMBL" id="XBH18777.1"/>
    </source>
</evidence>
<dbReference type="GO" id="GO:0006098">
    <property type="term" value="P:pentose-phosphate shunt"/>
    <property type="evidence" value="ECO:0007669"/>
    <property type="project" value="InterPro"/>
</dbReference>
<dbReference type="GO" id="GO:0004616">
    <property type="term" value="F:phosphogluconate dehydrogenase (decarboxylating) activity"/>
    <property type="evidence" value="ECO:0007669"/>
    <property type="project" value="InterPro"/>
</dbReference>
<dbReference type="NCBIfam" id="TIGR00872">
    <property type="entry name" value="gnd_rel"/>
    <property type="match status" value="1"/>
</dbReference>
<evidence type="ECO:0000256" key="3">
    <source>
        <dbReference type="ARBA" id="ARBA00023002"/>
    </source>
</evidence>
<dbReference type="AlphaFoldDB" id="A0AAU7DNA6"/>
<dbReference type="RefSeq" id="WP_348263995.1">
    <property type="nucleotide sequence ID" value="NZ_CP121196.1"/>
</dbReference>
<dbReference type="InterPro" id="IPR006114">
    <property type="entry name" value="6PGDH_C"/>
</dbReference>
<dbReference type="PROSITE" id="PS00895">
    <property type="entry name" value="3_HYDROXYISOBUT_DH"/>
    <property type="match status" value="1"/>
</dbReference>
<dbReference type="GO" id="GO:0050661">
    <property type="term" value="F:NADP binding"/>
    <property type="evidence" value="ECO:0007669"/>
    <property type="project" value="InterPro"/>
</dbReference>
<dbReference type="GO" id="GO:0019521">
    <property type="term" value="P:D-gluconate metabolic process"/>
    <property type="evidence" value="ECO:0007669"/>
    <property type="project" value="UniProtKB-KW"/>
</dbReference>
<dbReference type="InterPro" id="IPR036291">
    <property type="entry name" value="NAD(P)-bd_dom_sf"/>
</dbReference>
<keyword evidence="4" id="KW-0311">Gluconate utilization</keyword>
<dbReference type="GO" id="GO:0016054">
    <property type="term" value="P:organic acid catabolic process"/>
    <property type="evidence" value="ECO:0007669"/>
    <property type="project" value="UniProtKB-ARBA"/>
</dbReference>
<reference evidence="6" key="1">
    <citation type="submission" date="2023-03" db="EMBL/GenBank/DDBJ databases">
        <title>Edaphobacter sp.</title>
        <authorList>
            <person name="Huber K.J."/>
            <person name="Papendorf J."/>
            <person name="Pilke C."/>
            <person name="Bunk B."/>
            <person name="Sproeer C."/>
            <person name="Pester M."/>
        </authorList>
    </citation>
    <scope>NUCLEOTIDE SEQUENCE</scope>
    <source>
        <strain evidence="6">DSM 110680</strain>
    </source>
</reference>
<dbReference type="InterPro" id="IPR013328">
    <property type="entry name" value="6PGD_dom2"/>
</dbReference>
<organism evidence="6">
    <name type="scientific">Telmatobacter sp. DSM 110680</name>
    <dbReference type="NCBI Taxonomy" id="3036704"/>
    <lineage>
        <taxon>Bacteria</taxon>
        <taxon>Pseudomonadati</taxon>
        <taxon>Acidobacteriota</taxon>
        <taxon>Terriglobia</taxon>
        <taxon>Terriglobales</taxon>
        <taxon>Acidobacteriaceae</taxon>
        <taxon>Telmatobacter</taxon>
    </lineage>
</organism>
<keyword evidence="3" id="KW-0560">Oxidoreductase</keyword>
<dbReference type="InterPro" id="IPR006115">
    <property type="entry name" value="6PGDH_NADP-bd"/>
</dbReference>
<dbReference type="Gene3D" id="1.10.1040.10">
    <property type="entry name" value="N-(1-d-carboxylethyl)-l-norvaline Dehydrogenase, domain 2"/>
    <property type="match status" value="1"/>
</dbReference>
<dbReference type="Gene3D" id="3.40.50.720">
    <property type="entry name" value="NAD(P)-binding Rossmann-like Domain"/>
    <property type="match status" value="1"/>
</dbReference>
<dbReference type="Pfam" id="PF00393">
    <property type="entry name" value="6PGD"/>
    <property type="match status" value="1"/>
</dbReference>
<dbReference type="Pfam" id="PF03446">
    <property type="entry name" value="NAD_binding_2"/>
    <property type="match status" value="1"/>
</dbReference>
<proteinExistence type="inferred from homology"/>
<comment type="similarity">
    <text evidence="2">Belongs to the 6-phosphogluconate dehydrogenase family.</text>
</comment>
<dbReference type="SUPFAM" id="SSF48179">
    <property type="entry name" value="6-phosphogluconate dehydrogenase C-terminal domain-like"/>
    <property type="match status" value="1"/>
</dbReference>
<dbReference type="InterPro" id="IPR002204">
    <property type="entry name" value="3-OH-isobutyrate_DH-rel_CS"/>
</dbReference>
<evidence type="ECO:0000256" key="4">
    <source>
        <dbReference type="ARBA" id="ARBA00023064"/>
    </source>
</evidence>
<dbReference type="InterPro" id="IPR008927">
    <property type="entry name" value="6-PGluconate_DH-like_C_sf"/>
</dbReference>
<accession>A0AAU7DNA6</accession>
<dbReference type="NCBIfam" id="NF007161">
    <property type="entry name" value="PRK09599.1"/>
    <property type="match status" value="1"/>
</dbReference>
<dbReference type="InterPro" id="IPR004849">
    <property type="entry name" value="6DGDH_YqeC"/>
</dbReference>
<gene>
    <name evidence="6" type="primary">gnd</name>
    <name evidence="6" type="ORF">P8935_05550</name>
</gene>
<comment type="pathway">
    <text evidence="1">Carbohydrate degradation; pentose phosphate pathway.</text>
</comment>
<evidence type="ECO:0000256" key="2">
    <source>
        <dbReference type="ARBA" id="ARBA00008419"/>
    </source>
</evidence>
<evidence type="ECO:0000256" key="1">
    <source>
        <dbReference type="ARBA" id="ARBA00004959"/>
    </source>
</evidence>
<evidence type="ECO:0000259" key="5">
    <source>
        <dbReference type="SMART" id="SM01350"/>
    </source>
</evidence>
<dbReference type="SUPFAM" id="SSF51735">
    <property type="entry name" value="NAD(P)-binding Rossmann-fold domains"/>
    <property type="match status" value="1"/>
</dbReference>
<dbReference type="SMART" id="SM01350">
    <property type="entry name" value="6PGD"/>
    <property type="match status" value="1"/>
</dbReference>
<sequence>MQLGLIGLGKMGGNMAERLRLGGHQVVGFDFSADAVQKLTASGNVGVNSLEDMAKNLQGRKAIWIMVPQGKPVDDTIAKLEPLLNKGDILIDGGNSNYKDSQRHYKEVTAKGFQFVDVGTSGGVWGLKEGYSMMVGGDKEAVDYLRPILETLAPEKDKGWGHVGPAGAGHFVKMVHNGIEYGLMQAYAEGFTIMEKKEELNLDLAQISQIWRFGSVVRSWLLDLTADALSKNPTLDGLEAYVADSGEGRWTVFEAIDLNVSAPVITESLIRRIRSREENNFTDRMLAIMRNAFGGHAVKKD</sequence>
<protein>
    <submittedName>
        <fullName evidence="6">Decarboxylating 6-phosphogluconate dehydrogenase</fullName>
    </submittedName>
</protein>
<dbReference type="InterPro" id="IPR006183">
    <property type="entry name" value="Pgluconate_DH"/>
</dbReference>
<dbReference type="PANTHER" id="PTHR11811">
    <property type="entry name" value="6-PHOSPHOGLUCONATE DEHYDROGENASE"/>
    <property type="match status" value="1"/>
</dbReference>
<name>A0AAU7DNA6_9BACT</name>